<keyword evidence="1" id="KW-0456">Lyase</keyword>
<dbReference type="InterPro" id="IPR001753">
    <property type="entry name" value="Enoyl-CoA_hydra/iso"/>
</dbReference>
<dbReference type="CDD" id="cd06558">
    <property type="entry name" value="crotonase-like"/>
    <property type="match status" value="1"/>
</dbReference>
<organism evidence="2 3">
    <name type="scientific">Bacillus carboniphilus</name>
    <dbReference type="NCBI Taxonomy" id="86663"/>
    <lineage>
        <taxon>Bacteria</taxon>
        <taxon>Bacillati</taxon>
        <taxon>Bacillota</taxon>
        <taxon>Bacilli</taxon>
        <taxon>Bacillales</taxon>
        <taxon>Bacillaceae</taxon>
        <taxon>Bacillus</taxon>
    </lineage>
</organism>
<dbReference type="SUPFAM" id="SSF52096">
    <property type="entry name" value="ClpP/crotonase"/>
    <property type="match status" value="1"/>
</dbReference>
<reference evidence="2 3" key="1">
    <citation type="submission" date="2023-06" db="EMBL/GenBank/DDBJ databases">
        <title>Five Gram-positive bacteria isolated from mangrove sediments in Shenzhen, Guangdong, China.</title>
        <authorList>
            <person name="Yu S."/>
            <person name="Zheng W."/>
            <person name="Huang Y."/>
        </authorList>
    </citation>
    <scope>NUCLEOTIDE SEQUENCE [LARGE SCALE GENOMIC DNA]</scope>
    <source>
        <strain evidence="2 3">SaN35-3</strain>
    </source>
</reference>
<protein>
    <submittedName>
        <fullName evidence="2">Enoyl-CoA hydratase/isomerase family protein</fullName>
    </submittedName>
</protein>
<dbReference type="Proteomes" id="UP001197974">
    <property type="component" value="Chromosome"/>
</dbReference>
<evidence type="ECO:0000313" key="2">
    <source>
        <dbReference type="EMBL" id="WLR44265.1"/>
    </source>
</evidence>
<name>A0ABY9K0P7_9BACI</name>
<accession>A0ABY9K0P7</accession>
<keyword evidence="3" id="KW-1185">Reference proteome</keyword>
<dbReference type="RefSeq" id="WP_306020772.1">
    <property type="nucleotide sequence ID" value="NZ_CP129013.1"/>
</dbReference>
<dbReference type="PANTHER" id="PTHR11941:SF27">
    <property type="entry name" value="ETHYLMALONYL-COA DECARBOXYLASE"/>
    <property type="match status" value="1"/>
</dbReference>
<dbReference type="EMBL" id="CP129013">
    <property type="protein sequence ID" value="WLR44265.1"/>
    <property type="molecule type" value="Genomic_DNA"/>
</dbReference>
<evidence type="ECO:0000256" key="1">
    <source>
        <dbReference type="ARBA" id="ARBA00023239"/>
    </source>
</evidence>
<dbReference type="Pfam" id="PF00378">
    <property type="entry name" value="ECH_1"/>
    <property type="match status" value="1"/>
</dbReference>
<dbReference type="Gene3D" id="3.90.226.10">
    <property type="entry name" value="2-enoyl-CoA Hydratase, Chain A, domain 1"/>
    <property type="match status" value="1"/>
</dbReference>
<sequence length="243" mass="26973">MWQFSIDRPTRRNAINTKVMEDLNTAIQKMNHEKNVRAFIVAGTGGQAFCSGGDLGEFHRLYTEKEAYQMLSKMGGILYELLTLSCPTFALIDGAAVGGGCELAISCDFRIVSEGSRLGFIQRNLGITTGWGGATMLLEKLRYDQALQLLLPGSVISAEEAKEKGFATDVLPKEAFYDLAYAKVFSIVGESPQVSAAYKLLKISEWEEKKVKEKVFKEISACAKLWESDEHHQAVKQFISKNK</sequence>
<dbReference type="InterPro" id="IPR029045">
    <property type="entry name" value="ClpP/crotonase-like_dom_sf"/>
</dbReference>
<proteinExistence type="predicted"/>
<evidence type="ECO:0000313" key="3">
    <source>
        <dbReference type="Proteomes" id="UP001197974"/>
    </source>
</evidence>
<gene>
    <name evidence="2" type="ORF">LC087_05680</name>
</gene>
<dbReference type="PANTHER" id="PTHR11941">
    <property type="entry name" value="ENOYL-COA HYDRATASE-RELATED"/>
    <property type="match status" value="1"/>
</dbReference>